<accession>A0ABR1A116</accession>
<dbReference type="InterPro" id="IPR051117">
    <property type="entry name" value="TRG_var/const_region"/>
</dbReference>
<dbReference type="EMBL" id="JAHFZB010000004">
    <property type="protein sequence ID" value="KAK6490396.1"/>
    <property type="molecule type" value="Genomic_DNA"/>
</dbReference>
<gene>
    <name evidence="4" type="ORF">HHUSO_G4919</name>
</gene>
<evidence type="ECO:0000256" key="1">
    <source>
        <dbReference type="ARBA" id="ARBA00023170"/>
    </source>
</evidence>
<dbReference type="InterPro" id="IPR007110">
    <property type="entry name" value="Ig-like_dom"/>
</dbReference>
<organism evidence="4 5">
    <name type="scientific">Huso huso</name>
    <name type="common">Beluga</name>
    <name type="synonym">Acipenser huso</name>
    <dbReference type="NCBI Taxonomy" id="61971"/>
    <lineage>
        <taxon>Eukaryota</taxon>
        <taxon>Metazoa</taxon>
        <taxon>Chordata</taxon>
        <taxon>Craniata</taxon>
        <taxon>Vertebrata</taxon>
        <taxon>Euteleostomi</taxon>
        <taxon>Actinopterygii</taxon>
        <taxon>Chondrostei</taxon>
        <taxon>Acipenseriformes</taxon>
        <taxon>Acipenseridae</taxon>
        <taxon>Huso</taxon>
    </lineage>
</organism>
<dbReference type="Proteomes" id="UP001369086">
    <property type="component" value="Unassembled WGS sequence"/>
</dbReference>
<comment type="caution">
    <text evidence="4">The sequence shown here is derived from an EMBL/GenBank/DDBJ whole genome shotgun (WGS) entry which is preliminary data.</text>
</comment>
<keyword evidence="2" id="KW-0393">Immunoglobulin domain</keyword>
<dbReference type="InterPro" id="IPR013106">
    <property type="entry name" value="Ig_V-set"/>
</dbReference>
<dbReference type="InterPro" id="IPR036179">
    <property type="entry name" value="Ig-like_dom_sf"/>
</dbReference>
<dbReference type="PANTHER" id="PTHR19256:SF44">
    <property type="entry name" value="T CELL RECEPTOR GAMMA VARIABLE 9"/>
    <property type="match status" value="1"/>
</dbReference>
<dbReference type="SMART" id="SM00409">
    <property type="entry name" value="IG"/>
    <property type="match status" value="2"/>
</dbReference>
<dbReference type="InterPro" id="IPR003599">
    <property type="entry name" value="Ig_sub"/>
</dbReference>
<feature type="domain" description="Ig-like" evidence="3">
    <location>
        <begin position="144"/>
        <end position="227"/>
    </location>
</feature>
<evidence type="ECO:0000313" key="4">
    <source>
        <dbReference type="EMBL" id="KAK6490396.1"/>
    </source>
</evidence>
<protein>
    <recommendedName>
        <fullName evidence="3">Ig-like domain-containing protein</fullName>
    </recommendedName>
</protein>
<evidence type="ECO:0000259" key="3">
    <source>
        <dbReference type="PROSITE" id="PS50835"/>
    </source>
</evidence>
<evidence type="ECO:0000313" key="5">
    <source>
        <dbReference type="Proteomes" id="UP001369086"/>
    </source>
</evidence>
<dbReference type="Pfam" id="PF07686">
    <property type="entry name" value="V-set"/>
    <property type="match status" value="2"/>
</dbReference>
<evidence type="ECO:0000256" key="2">
    <source>
        <dbReference type="ARBA" id="ARBA00023319"/>
    </source>
</evidence>
<dbReference type="PANTHER" id="PTHR19256">
    <property type="entry name" value="T-CELL RECEPTOR GAMMA CHAIN"/>
    <property type="match status" value="1"/>
</dbReference>
<dbReference type="Gene3D" id="2.60.40.10">
    <property type="entry name" value="Immunoglobulins"/>
    <property type="match status" value="2"/>
</dbReference>
<name>A0ABR1A116_HUSHU</name>
<keyword evidence="5" id="KW-1185">Reference proteome</keyword>
<sequence>MYLFYITDAESAVTLNQPKQTLITRPGNSSRIDCEVGGINFAKLTIHWYRQKDGEDLKRVLYSTALKTEYDDKSSTGIMSERNSKDSVCTLAMSNTKSSDQATYYCAVWHHCDAKLYTACTKSNTIYTSDSITQSQLSITKRPGAIGVITCKLEKGSFQEEIIHWYRQTPGKNQMEWLLYFKSDANQDSIPNGDIKSRFIVKKWNDRNTCTLAIQSVKKEDTAIYYCAYWSTTLSYSLGHFIQKKTCDCNRVYKLTVETAMPFLILT</sequence>
<keyword evidence="1" id="KW-0675">Receptor</keyword>
<dbReference type="SMART" id="SM00406">
    <property type="entry name" value="IGv"/>
    <property type="match status" value="2"/>
</dbReference>
<reference evidence="4 5" key="1">
    <citation type="submission" date="2021-05" db="EMBL/GenBank/DDBJ databases">
        <authorList>
            <person name="Zahm M."/>
            <person name="Klopp C."/>
            <person name="Cabau C."/>
            <person name="Kuhl H."/>
            <person name="Suciu R."/>
            <person name="Ciorpac M."/>
            <person name="Holostenco D."/>
            <person name="Gessner J."/>
            <person name="Wuertz S."/>
            <person name="Hohne C."/>
            <person name="Stock M."/>
            <person name="Gislard M."/>
            <person name="Lluch J."/>
            <person name="Milhes M."/>
            <person name="Lampietro C."/>
            <person name="Lopez Roques C."/>
            <person name="Donnadieu C."/>
            <person name="Du K."/>
            <person name="Schartl M."/>
            <person name="Guiguen Y."/>
        </authorList>
    </citation>
    <scope>NUCLEOTIDE SEQUENCE [LARGE SCALE GENOMIC DNA]</scope>
    <source>
        <strain evidence="4">Hh-F2</strain>
        <tissue evidence="4">Blood</tissue>
    </source>
</reference>
<feature type="domain" description="Ig-like" evidence="3">
    <location>
        <begin position="11"/>
        <end position="133"/>
    </location>
</feature>
<dbReference type="InterPro" id="IPR013783">
    <property type="entry name" value="Ig-like_fold"/>
</dbReference>
<dbReference type="SUPFAM" id="SSF48726">
    <property type="entry name" value="Immunoglobulin"/>
    <property type="match status" value="2"/>
</dbReference>
<dbReference type="PROSITE" id="PS50835">
    <property type="entry name" value="IG_LIKE"/>
    <property type="match status" value="2"/>
</dbReference>
<proteinExistence type="predicted"/>